<sequence>MFAVLSGLVGYYYVYGAAEPEHRCRLPSSVWPNDQYKIMSLSHEKLIDLWIPKDDKYHIYTSDREKIVCGLDGWVYDRSVYGFTFTEEAQLISKSRAKRSTIATVMQSGGISALFIGSLSDKFGRKTAARWVILLIFVISLLTQIAMQWIPMSVNAKFDVLLFNHFTAGLSASSFAVIFVLLLELTSSSHTSLAGNSALEFIRAQSLRAVTQNELSFIQKVKRLLSRRVTIQKLLIIGAIGFTNLLLYIKISYGLGAMHGISSYVGILIGATVEAVGYISGSVLLITRLGRKYAFIVFTTLTLLCVLIIPFLIEQHSLPTVIIAQLGKYAISGSICVSWIYVSELFSTSIRSSANGFFSAISRVGAIIAPVIDSSVGEKYIRIT</sequence>
<dbReference type="AlphaFoldDB" id="A0A8S2N2E8"/>
<evidence type="ECO:0000256" key="3">
    <source>
        <dbReference type="ARBA" id="ARBA00022989"/>
    </source>
</evidence>
<feature type="transmembrane region" description="Helical" evidence="5">
    <location>
        <begin position="100"/>
        <end position="119"/>
    </location>
</feature>
<dbReference type="EMBL" id="CAJNOK010012849">
    <property type="protein sequence ID" value="CAF1172583.1"/>
    <property type="molecule type" value="Genomic_DNA"/>
</dbReference>
<dbReference type="EMBL" id="CAJOBA010034373">
    <property type="protein sequence ID" value="CAF3983874.1"/>
    <property type="molecule type" value="Genomic_DNA"/>
</dbReference>
<feature type="transmembrane region" description="Helical" evidence="5">
    <location>
        <begin position="261"/>
        <end position="286"/>
    </location>
</feature>
<comment type="caution">
    <text evidence="7">The sequence shown here is derived from an EMBL/GenBank/DDBJ whole genome shotgun (WGS) entry which is preliminary data.</text>
</comment>
<reference evidence="7" key="1">
    <citation type="submission" date="2021-02" db="EMBL/GenBank/DDBJ databases">
        <authorList>
            <person name="Nowell W R."/>
        </authorList>
    </citation>
    <scope>NUCLEOTIDE SEQUENCE</scope>
</reference>
<evidence type="ECO:0000313" key="8">
    <source>
        <dbReference type="Proteomes" id="UP000682733"/>
    </source>
</evidence>
<evidence type="ECO:0000256" key="5">
    <source>
        <dbReference type="SAM" id="Phobius"/>
    </source>
</evidence>
<dbReference type="GO" id="GO:0022857">
    <property type="term" value="F:transmembrane transporter activity"/>
    <property type="evidence" value="ECO:0007669"/>
    <property type="project" value="InterPro"/>
</dbReference>
<feature type="transmembrane region" description="Helical" evidence="5">
    <location>
        <begin position="162"/>
        <end position="183"/>
    </location>
</feature>
<dbReference type="PANTHER" id="PTHR24064">
    <property type="entry name" value="SOLUTE CARRIER FAMILY 22 MEMBER"/>
    <property type="match status" value="1"/>
</dbReference>
<dbReference type="GO" id="GO:0016020">
    <property type="term" value="C:membrane"/>
    <property type="evidence" value="ECO:0007669"/>
    <property type="project" value="UniProtKB-SubCell"/>
</dbReference>
<evidence type="ECO:0000256" key="2">
    <source>
        <dbReference type="ARBA" id="ARBA00022692"/>
    </source>
</evidence>
<feature type="transmembrane region" description="Helical" evidence="5">
    <location>
        <begin position="131"/>
        <end position="150"/>
    </location>
</feature>
<evidence type="ECO:0000313" key="7">
    <source>
        <dbReference type="EMBL" id="CAF3983874.1"/>
    </source>
</evidence>
<proteinExistence type="predicted"/>
<evidence type="ECO:0008006" key="9">
    <source>
        <dbReference type="Google" id="ProtNLM"/>
    </source>
</evidence>
<organism evidence="7 8">
    <name type="scientific">Didymodactylos carnosus</name>
    <dbReference type="NCBI Taxonomy" id="1234261"/>
    <lineage>
        <taxon>Eukaryota</taxon>
        <taxon>Metazoa</taxon>
        <taxon>Spiralia</taxon>
        <taxon>Gnathifera</taxon>
        <taxon>Rotifera</taxon>
        <taxon>Eurotatoria</taxon>
        <taxon>Bdelloidea</taxon>
        <taxon>Philodinida</taxon>
        <taxon>Philodinidae</taxon>
        <taxon>Didymodactylos</taxon>
    </lineage>
</organism>
<keyword evidence="2 5" id="KW-0812">Transmembrane</keyword>
<feature type="non-terminal residue" evidence="7">
    <location>
        <position position="1"/>
    </location>
</feature>
<dbReference type="InterPro" id="IPR005828">
    <property type="entry name" value="MFS_sugar_transport-like"/>
</dbReference>
<evidence type="ECO:0000256" key="1">
    <source>
        <dbReference type="ARBA" id="ARBA00004141"/>
    </source>
</evidence>
<feature type="transmembrane region" description="Helical" evidence="5">
    <location>
        <begin position="319"/>
        <end position="342"/>
    </location>
</feature>
<gene>
    <name evidence="6" type="ORF">OVA965_LOCUS22649</name>
    <name evidence="7" type="ORF">TMI583_LOCUS23363</name>
</gene>
<name>A0A8S2N2E8_9BILA</name>
<dbReference type="Pfam" id="PF00083">
    <property type="entry name" value="Sugar_tr"/>
    <property type="match status" value="1"/>
</dbReference>
<dbReference type="Proteomes" id="UP000677228">
    <property type="component" value="Unassembled WGS sequence"/>
</dbReference>
<dbReference type="SUPFAM" id="SSF103473">
    <property type="entry name" value="MFS general substrate transporter"/>
    <property type="match status" value="1"/>
</dbReference>
<comment type="subcellular location">
    <subcellularLocation>
        <location evidence="1">Membrane</location>
        <topology evidence="1">Multi-pass membrane protein</topology>
    </subcellularLocation>
</comment>
<keyword evidence="3 5" id="KW-1133">Transmembrane helix</keyword>
<dbReference type="Proteomes" id="UP000682733">
    <property type="component" value="Unassembled WGS sequence"/>
</dbReference>
<evidence type="ECO:0000256" key="4">
    <source>
        <dbReference type="ARBA" id="ARBA00023136"/>
    </source>
</evidence>
<keyword evidence="4 5" id="KW-0472">Membrane</keyword>
<dbReference type="InterPro" id="IPR036259">
    <property type="entry name" value="MFS_trans_sf"/>
</dbReference>
<accession>A0A8S2N2E8</accession>
<feature type="transmembrane region" description="Helical" evidence="5">
    <location>
        <begin position="230"/>
        <end position="249"/>
    </location>
</feature>
<protein>
    <recommendedName>
        <fullName evidence="9">Major facilitator superfamily (MFS) profile domain-containing protein</fullName>
    </recommendedName>
</protein>
<dbReference type="Gene3D" id="1.20.1250.20">
    <property type="entry name" value="MFS general substrate transporter like domains"/>
    <property type="match status" value="2"/>
</dbReference>
<feature type="transmembrane region" description="Helical" evidence="5">
    <location>
        <begin position="293"/>
        <end position="313"/>
    </location>
</feature>
<evidence type="ECO:0000313" key="6">
    <source>
        <dbReference type="EMBL" id="CAF1172583.1"/>
    </source>
</evidence>